<dbReference type="PANTHER" id="PTHR31973:SF195">
    <property type="entry name" value="MUDR FAMILY TRANSPOSASE"/>
    <property type="match status" value="1"/>
</dbReference>
<keyword evidence="3" id="KW-1185">Reference proteome</keyword>
<evidence type="ECO:0000313" key="3">
    <source>
        <dbReference type="Proteomes" id="UP000828251"/>
    </source>
</evidence>
<evidence type="ECO:0000256" key="1">
    <source>
        <dbReference type="SAM" id="MobiDB-lite"/>
    </source>
</evidence>
<gene>
    <name evidence="2" type="ORF">J1N35_035138</name>
</gene>
<dbReference type="Proteomes" id="UP000828251">
    <property type="component" value="Unassembled WGS sequence"/>
</dbReference>
<evidence type="ECO:0000313" key="2">
    <source>
        <dbReference type="EMBL" id="KAH1057073.1"/>
    </source>
</evidence>
<reference evidence="2 3" key="1">
    <citation type="journal article" date="2021" name="Plant Biotechnol. J.">
        <title>Multi-omics assisted identification of the key and species-specific regulatory components of drought-tolerant mechanisms in Gossypium stocksii.</title>
        <authorList>
            <person name="Yu D."/>
            <person name="Ke L."/>
            <person name="Zhang D."/>
            <person name="Wu Y."/>
            <person name="Sun Y."/>
            <person name="Mei J."/>
            <person name="Sun J."/>
            <person name="Sun Y."/>
        </authorList>
    </citation>
    <scope>NUCLEOTIDE SEQUENCE [LARGE SCALE GENOMIC DNA]</scope>
    <source>
        <strain evidence="3">cv. E1</strain>
        <tissue evidence="2">Leaf</tissue>
    </source>
</reference>
<protein>
    <recommendedName>
        <fullName evidence="4">MULE transposase domain-containing protein</fullName>
    </recommendedName>
</protein>
<proteinExistence type="predicted"/>
<comment type="caution">
    <text evidence="2">The sequence shown here is derived from an EMBL/GenBank/DDBJ whole genome shotgun (WGS) entry which is preliminary data.</text>
</comment>
<evidence type="ECO:0008006" key="4">
    <source>
        <dbReference type="Google" id="ProtNLM"/>
    </source>
</evidence>
<dbReference type="AlphaFoldDB" id="A0A9D3UTH5"/>
<accession>A0A9D3UTH5</accession>
<organism evidence="2 3">
    <name type="scientific">Gossypium stocksii</name>
    <dbReference type="NCBI Taxonomy" id="47602"/>
    <lineage>
        <taxon>Eukaryota</taxon>
        <taxon>Viridiplantae</taxon>
        <taxon>Streptophyta</taxon>
        <taxon>Embryophyta</taxon>
        <taxon>Tracheophyta</taxon>
        <taxon>Spermatophyta</taxon>
        <taxon>Magnoliopsida</taxon>
        <taxon>eudicotyledons</taxon>
        <taxon>Gunneridae</taxon>
        <taxon>Pentapetalae</taxon>
        <taxon>rosids</taxon>
        <taxon>malvids</taxon>
        <taxon>Malvales</taxon>
        <taxon>Malvaceae</taxon>
        <taxon>Malvoideae</taxon>
        <taxon>Gossypium</taxon>
    </lineage>
</organism>
<sequence length="221" mass="25584">MFCRRIVNRQRRIQKLFAELTDVEPAKDPTQLGEEHRVQDPYGDDGYISSDLSDHKVDNNPDMDGVSNDIDDKGTNNDRNVNASLVENPIRCIVIHNNPGAHMSLINPYAVYATKFLKYHDILPPHWLAEYVPVTVIKLETRPYYGRNDQLQLGRRIFHWMFWTFDPCVRAFPYCKPLVQVDGTWLYGKYTQILLIVVAQDGNKNMLLIAFAIVDKENMKS</sequence>
<dbReference type="PANTHER" id="PTHR31973">
    <property type="entry name" value="POLYPROTEIN, PUTATIVE-RELATED"/>
    <property type="match status" value="1"/>
</dbReference>
<dbReference type="EMBL" id="JAIQCV010000010">
    <property type="protein sequence ID" value="KAH1057073.1"/>
    <property type="molecule type" value="Genomic_DNA"/>
</dbReference>
<name>A0A9D3UTH5_9ROSI</name>
<dbReference type="OrthoDB" id="683469at2759"/>
<feature type="region of interest" description="Disordered" evidence="1">
    <location>
        <begin position="26"/>
        <end position="77"/>
    </location>
</feature>